<keyword evidence="3" id="KW-1185">Reference proteome</keyword>
<dbReference type="EMBL" id="JAVRJZ010000702">
    <property type="protein sequence ID" value="KAK2702174.1"/>
    <property type="molecule type" value="Genomic_DNA"/>
</dbReference>
<dbReference type="PANTHER" id="PTHR47272">
    <property type="entry name" value="DDE_TNP_1_7 DOMAIN-CONTAINING PROTEIN"/>
    <property type="match status" value="1"/>
</dbReference>
<organism evidence="2 3">
    <name type="scientific">Artemia franciscana</name>
    <name type="common">Brine shrimp</name>
    <name type="synonym">Artemia sanfranciscana</name>
    <dbReference type="NCBI Taxonomy" id="6661"/>
    <lineage>
        <taxon>Eukaryota</taxon>
        <taxon>Metazoa</taxon>
        <taxon>Ecdysozoa</taxon>
        <taxon>Arthropoda</taxon>
        <taxon>Crustacea</taxon>
        <taxon>Branchiopoda</taxon>
        <taxon>Anostraca</taxon>
        <taxon>Artemiidae</taxon>
        <taxon>Artemia</taxon>
    </lineage>
</organism>
<name>A0AA88H880_ARTSF</name>
<protein>
    <recommendedName>
        <fullName evidence="1">PiggyBac transposable element-derived protein domain-containing protein</fullName>
    </recommendedName>
</protein>
<dbReference type="PANTHER" id="PTHR47272:SF1">
    <property type="entry name" value="PIGGYBAC TRANSPOSABLE ELEMENT-DERIVED PROTEIN 3-LIKE"/>
    <property type="match status" value="1"/>
</dbReference>
<dbReference type="InterPro" id="IPR029526">
    <property type="entry name" value="PGBD"/>
</dbReference>
<reference evidence="2" key="1">
    <citation type="submission" date="2023-07" db="EMBL/GenBank/DDBJ databases">
        <title>Chromosome-level genome assembly of Artemia franciscana.</title>
        <authorList>
            <person name="Jo E."/>
        </authorList>
    </citation>
    <scope>NUCLEOTIDE SEQUENCE</scope>
    <source>
        <tissue evidence="2">Whole body</tissue>
    </source>
</reference>
<proteinExistence type="predicted"/>
<feature type="domain" description="PiggyBac transposable element-derived protein" evidence="1">
    <location>
        <begin position="1"/>
        <end position="88"/>
    </location>
</feature>
<dbReference type="Pfam" id="PF13843">
    <property type="entry name" value="DDE_Tnp_1_7"/>
    <property type="match status" value="1"/>
</dbReference>
<comment type="caution">
    <text evidence="2">The sequence shown here is derived from an EMBL/GenBank/DDBJ whole genome shotgun (WGS) entry which is preliminary data.</text>
</comment>
<accession>A0AA88H880</accession>
<sequence length="219" mass="25585">MTKCHDNKLVHLISSFARPDPSDQRKRWDKKSQAKIDANRSHVGKDYDKFMGRVDLSDMLIELYRTDIKGKKWFMCLIYYCLDLTVANDRLLYRHNHHSDTEKSLPLVHFCTDIADLLLRSAIVHAMRKKIMMSDSVPSFSVHYDRLAHWCEVVGERQRCQSSAKHAFTFVKCLTCTFASLKAITVSKIPLKSWSVQIHYLADEPYKCHIPRKINIQNK</sequence>
<evidence type="ECO:0000259" key="1">
    <source>
        <dbReference type="Pfam" id="PF13843"/>
    </source>
</evidence>
<evidence type="ECO:0000313" key="3">
    <source>
        <dbReference type="Proteomes" id="UP001187531"/>
    </source>
</evidence>
<dbReference type="Proteomes" id="UP001187531">
    <property type="component" value="Unassembled WGS sequence"/>
</dbReference>
<dbReference type="AlphaFoldDB" id="A0AA88H880"/>
<evidence type="ECO:0000313" key="2">
    <source>
        <dbReference type="EMBL" id="KAK2702174.1"/>
    </source>
</evidence>
<gene>
    <name evidence="2" type="ORF">QYM36_019212</name>
</gene>